<evidence type="ECO:0000256" key="1">
    <source>
        <dbReference type="ARBA" id="ARBA00007447"/>
    </source>
</evidence>
<keyword evidence="6" id="KW-1185">Reference proteome</keyword>
<accession>A0A9Q1KYU2</accession>
<dbReference type="InterPro" id="IPR032861">
    <property type="entry name" value="TAXi_N"/>
</dbReference>
<sequence length="156" mass="17323">MRPQLMSESGIYVIEMGLGVFEDNDQYFQTEHLIFDTGSDLAWTQCEGCDPCFHQSYDHYPASRSKSYSEIPCSDCASVGRQCNVDRCEFARAHETFVFGNDQGQFVGLENIVLGCSYSMTDFSEGETEDNRISGILGMSYGALSLVKQATVETNG</sequence>
<dbReference type="PANTHER" id="PTHR47967">
    <property type="entry name" value="OS07G0603500 PROTEIN-RELATED"/>
    <property type="match status" value="1"/>
</dbReference>
<dbReference type="GO" id="GO:0006508">
    <property type="term" value="P:proteolysis"/>
    <property type="evidence" value="ECO:0007669"/>
    <property type="project" value="UniProtKB-KW"/>
</dbReference>
<dbReference type="Gene3D" id="2.40.70.10">
    <property type="entry name" value="Acid Proteases"/>
    <property type="match status" value="1"/>
</dbReference>
<dbReference type="OrthoDB" id="1178515at2759"/>
<dbReference type="InterPro" id="IPR033121">
    <property type="entry name" value="PEPTIDASE_A1"/>
</dbReference>
<dbReference type="Proteomes" id="UP001153076">
    <property type="component" value="Unassembled WGS sequence"/>
</dbReference>
<evidence type="ECO:0000256" key="2">
    <source>
        <dbReference type="ARBA" id="ARBA00022670"/>
    </source>
</evidence>
<keyword evidence="3" id="KW-0378">Hydrolase</keyword>
<dbReference type="Pfam" id="PF14543">
    <property type="entry name" value="TAXi_N"/>
    <property type="match status" value="1"/>
</dbReference>
<dbReference type="GO" id="GO:0005576">
    <property type="term" value="C:extracellular region"/>
    <property type="evidence" value="ECO:0007669"/>
    <property type="project" value="TreeGrafter"/>
</dbReference>
<evidence type="ECO:0000259" key="4">
    <source>
        <dbReference type="PROSITE" id="PS51767"/>
    </source>
</evidence>
<proteinExistence type="inferred from homology"/>
<dbReference type="EMBL" id="JAKOGI010000012">
    <property type="protein sequence ID" value="KAJ8451007.1"/>
    <property type="molecule type" value="Genomic_DNA"/>
</dbReference>
<dbReference type="InterPro" id="IPR021109">
    <property type="entry name" value="Peptidase_aspartic_dom_sf"/>
</dbReference>
<evidence type="ECO:0000313" key="6">
    <source>
        <dbReference type="Proteomes" id="UP001153076"/>
    </source>
</evidence>
<dbReference type="PROSITE" id="PS51767">
    <property type="entry name" value="PEPTIDASE_A1"/>
    <property type="match status" value="1"/>
</dbReference>
<dbReference type="InterPro" id="IPR051708">
    <property type="entry name" value="Plant_Aspart_Prot_A1"/>
</dbReference>
<keyword evidence="2" id="KW-0645">Protease</keyword>
<reference evidence="5" key="1">
    <citation type="submission" date="2022-04" db="EMBL/GenBank/DDBJ databases">
        <title>Carnegiea gigantea Genome sequencing and assembly v2.</title>
        <authorList>
            <person name="Copetti D."/>
            <person name="Sanderson M.J."/>
            <person name="Burquez A."/>
            <person name="Wojciechowski M.F."/>
        </authorList>
    </citation>
    <scope>NUCLEOTIDE SEQUENCE</scope>
    <source>
        <strain evidence="5">SGP5-SGP5p</strain>
        <tissue evidence="5">Aerial part</tissue>
    </source>
</reference>
<dbReference type="GO" id="GO:0008233">
    <property type="term" value="F:peptidase activity"/>
    <property type="evidence" value="ECO:0007669"/>
    <property type="project" value="UniProtKB-KW"/>
</dbReference>
<dbReference type="SUPFAM" id="SSF50630">
    <property type="entry name" value="Acid proteases"/>
    <property type="match status" value="1"/>
</dbReference>
<feature type="domain" description="Peptidase A1" evidence="4">
    <location>
        <begin position="12"/>
        <end position="156"/>
    </location>
</feature>
<evidence type="ECO:0000313" key="5">
    <source>
        <dbReference type="EMBL" id="KAJ8451007.1"/>
    </source>
</evidence>
<protein>
    <recommendedName>
        <fullName evidence="4">Peptidase A1 domain-containing protein</fullName>
    </recommendedName>
</protein>
<comment type="similarity">
    <text evidence="1">Belongs to the peptidase A1 family.</text>
</comment>
<gene>
    <name evidence="5" type="ORF">Cgig2_032632</name>
</gene>
<comment type="caution">
    <text evidence="5">The sequence shown here is derived from an EMBL/GenBank/DDBJ whole genome shotgun (WGS) entry which is preliminary data.</text>
</comment>
<name>A0A9Q1KYU2_9CARY</name>
<dbReference type="AlphaFoldDB" id="A0A9Q1KYU2"/>
<evidence type="ECO:0000256" key="3">
    <source>
        <dbReference type="ARBA" id="ARBA00022801"/>
    </source>
</evidence>
<dbReference type="PANTHER" id="PTHR47967:SF128">
    <property type="entry name" value="ASPARTIC PROTEINASE CDR1-LIKE"/>
    <property type="match status" value="1"/>
</dbReference>
<organism evidence="5 6">
    <name type="scientific">Carnegiea gigantea</name>
    <dbReference type="NCBI Taxonomy" id="171969"/>
    <lineage>
        <taxon>Eukaryota</taxon>
        <taxon>Viridiplantae</taxon>
        <taxon>Streptophyta</taxon>
        <taxon>Embryophyta</taxon>
        <taxon>Tracheophyta</taxon>
        <taxon>Spermatophyta</taxon>
        <taxon>Magnoliopsida</taxon>
        <taxon>eudicotyledons</taxon>
        <taxon>Gunneridae</taxon>
        <taxon>Pentapetalae</taxon>
        <taxon>Caryophyllales</taxon>
        <taxon>Cactineae</taxon>
        <taxon>Cactaceae</taxon>
        <taxon>Cactoideae</taxon>
        <taxon>Echinocereeae</taxon>
        <taxon>Carnegiea</taxon>
    </lineage>
</organism>